<dbReference type="PROSITE" id="PS50222">
    <property type="entry name" value="EF_HAND_2"/>
    <property type="match status" value="1"/>
</dbReference>
<dbReference type="SUPFAM" id="SSF47473">
    <property type="entry name" value="EF-hand"/>
    <property type="match status" value="1"/>
</dbReference>
<keyword evidence="1" id="KW-0106">Calcium</keyword>
<name>A0A1B6LFH4_9HEMI</name>
<proteinExistence type="predicted"/>
<dbReference type="Pfam" id="PF13499">
    <property type="entry name" value="EF-hand_7"/>
    <property type="match status" value="1"/>
</dbReference>
<dbReference type="AlphaFoldDB" id="A0A1B6LFH4"/>
<evidence type="ECO:0000256" key="1">
    <source>
        <dbReference type="ARBA" id="ARBA00022837"/>
    </source>
</evidence>
<dbReference type="GO" id="GO:0005737">
    <property type="term" value="C:cytoplasm"/>
    <property type="evidence" value="ECO:0007669"/>
    <property type="project" value="UniProtKB-ARBA"/>
</dbReference>
<organism evidence="3">
    <name type="scientific">Graphocephala atropunctata</name>
    <dbReference type="NCBI Taxonomy" id="36148"/>
    <lineage>
        <taxon>Eukaryota</taxon>
        <taxon>Metazoa</taxon>
        <taxon>Ecdysozoa</taxon>
        <taxon>Arthropoda</taxon>
        <taxon>Hexapoda</taxon>
        <taxon>Insecta</taxon>
        <taxon>Pterygota</taxon>
        <taxon>Neoptera</taxon>
        <taxon>Paraneoptera</taxon>
        <taxon>Hemiptera</taxon>
        <taxon>Auchenorrhyncha</taxon>
        <taxon>Membracoidea</taxon>
        <taxon>Cicadellidae</taxon>
        <taxon>Cicadellinae</taxon>
        <taxon>Cicadellini</taxon>
        <taxon>Graphocephala</taxon>
    </lineage>
</organism>
<dbReference type="GO" id="GO:0005509">
    <property type="term" value="F:calcium ion binding"/>
    <property type="evidence" value="ECO:0007669"/>
    <property type="project" value="InterPro"/>
</dbReference>
<dbReference type="InterPro" id="IPR002048">
    <property type="entry name" value="EF_hand_dom"/>
</dbReference>
<evidence type="ECO:0000313" key="3">
    <source>
        <dbReference type="EMBL" id="JAT22436.1"/>
    </source>
</evidence>
<dbReference type="EMBL" id="GEBQ01017541">
    <property type="protein sequence ID" value="JAT22436.1"/>
    <property type="molecule type" value="Transcribed_RNA"/>
</dbReference>
<accession>A0A1B6LFH4</accession>
<dbReference type="FunFam" id="1.10.238.10:FF:000263">
    <property type="entry name" value="plastin-1 isoform X2"/>
    <property type="match status" value="1"/>
</dbReference>
<feature type="non-terminal residue" evidence="3">
    <location>
        <position position="1"/>
    </location>
</feature>
<reference evidence="3" key="1">
    <citation type="submission" date="2015-11" db="EMBL/GenBank/DDBJ databases">
        <title>De novo transcriptome assembly of four potential Pierce s Disease insect vectors from Arizona vineyards.</title>
        <authorList>
            <person name="Tassone E.E."/>
        </authorList>
    </citation>
    <scope>NUCLEOTIDE SEQUENCE</scope>
</reference>
<sequence>RPLCITCERDAITGLTHTSTHFELKVGLGLVMASIVDRCKVFSESNGKMSGDDKAELHETFKAIDKNGDGYIDMSELKNALDLCGFKMPGWKVRRMIEDYDDKKETQHQGRLTFEEFEKLCLELKANEVGSTFKQVVSKKENLETLGGM</sequence>
<dbReference type="Gene3D" id="1.10.238.10">
    <property type="entry name" value="EF-hand"/>
    <property type="match status" value="1"/>
</dbReference>
<dbReference type="InterPro" id="IPR011992">
    <property type="entry name" value="EF-hand-dom_pair"/>
</dbReference>
<gene>
    <name evidence="3" type="ORF">g.16170</name>
</gene>
<protein>
    <recommendedName>
        <fullName evidence="2">EF-hand domain-containing protein</fullName>
    </recommendedName>
</protein>
<dbReference type="CDD" id="cd00051">
    <property type="entry name" value="EFh"/>
    <property type="match status" value="1"/>
</dbReference>
<dbReference type="InterPro" id="IPR018247">
    <property type="entry name" value="EF_Hand_1_Ca_BS"/>
</dbReference>
<evidence type="ECO:0000259" key="2">
    <source>
        <dbReference type="PROSITE" id="PS50222"/>
    </source>
</evidence>
<dbReference type="PROSITE" id="PS00018">
    <property type="entry name" value="EF_HAND_1"/>
    <property type="match status" value="1"/>
</dbReference>
<feature type="non-terminal residue" evidence="3">
    <location>
        <position position="149"/>
    </location>
</feature>
<dbReference type="SMART" id="SM00054">
    <property type="entry name" value="EFh"/>
    <property type="match status" value="2"/>
</dbReference>
<feature type="domain" description="EF-hand" evidence="2">
    <location>
        <begin position="52"/>
        <end position="87"/>
    </location>
</feature>